<feature type="domain" description="Reverse transcriptase" evidence="1">
    <location>
        <begin position="473"/>
        <end position="751"/>
    </location>
</feature>
<dbReference type="InterPro" id="IPR043502">
    <property type="entry name" value="DNA/RNA_pol_sf"/>
</dbReference>
<dbReference type="Pfam" id="PF03372">
    <property type="entry name" value="Exo_endo_phos"/>
    <property type="match status" value="1"/>
</dbReference>
<dbReference type="Pfam" id="PF13966">
    <property type="entry name" value="zf-RVT"/>
    <property type="match status" value="1"/>
</dbReference>
<dbReference type="GO" id="GO:0003676">
    <property type="term" value="F:nucleic acid binding"/>
    <property type="evidence" value="ECO:0007669"/>
    <property type="project" value="InterPro"/>
</dbReference>
<dbReference type="InterPro" id="IPR012337">
    <property type="entry name" value="RNaseH-like_sf"/>
</dbReference>
<dbReference type="InterPro" id="IPR044730">
    <property type="entry name" value="RNase_H-like_dom_plant"/>
</dbReference>
<dbReference type="InterPro" id="IPR036691">
    <property type="entry name" value="Endo/exonu/phosph_ase_sf"/>
</dbReference>
<dbReference type="CDD" id="cd01650">
    <property type="entry name" value="RT_nLTR_like"/>
    <property type="match status" value="1"/>
</dbReference>
<sequence length="1380" mass="157235">MINILSWNIRGLGARIKRSALRKMISIHNPLFITIQETKLGEIDPKLIRSIWNSNEVAWTFSPADGNAGGILTLWSKTFITVSSSHVSKNWIAVRGTISHLNWDCSLISIYNPCSVEERAVVWGEILEFWTTSKLPCLIIGDFNETLASNDRGSLAISQSGSNDFRQFVQSLQLTEIPTTERFTWFRGNSKSKLDRCFVNPEWLTHYPTLKLSLLNRGLSDHCPLLLNSSVRNWGPKPFKFQNCWLSDPRCMRLVKDTWQKSSPMGLVQKLKTVKKDLKDWNEKVFGNIEANIKQLEHEINQLDKISNERDLDSFELEKKKKAQVDLWSWMKTKESYWSQQSRIKWLKQGDRNTKFFHVVASIRKHRNSITSIEVNGDKISEPEKIKLEAMKYFRKAFKEESYNRPLLEGLDFKHLTEAQSADLIAPFSHEEIDKAVASCSSDKAPGPDGFNFTFIKKAWDVIKEEIYETVQEFWNSSRLPKGCNMAFIALIPKTDSPKGFQDFRPISMVGCVYKIVAKLLTMRLQKVMNSLVGPAQSSFIEGRHILDSALIAGELIDSCKRWKTSSSLLKIDFHKAFDSVSWAFLDWTLEKMNFPIQWRQWIQTCVTTASSSVLINGSPSPPFKLQKGLRQGDPLSPFLFVLVVETLNLLINKAISLGFWEGVEVSKGGLKLSHLQYADDTLIFCAPRIDYLQNIKKVLILFHLASGLQINFHKSSLIGINVSNQWMKDATASLLCKGGSLPFNYLGLPIGGDSSRIKTWEPILERISKKLDSWKGRLLSIGGRVTLIKSSISSLPLYFMSLFPIPRSVIEQINKLQRHFLWSGDRGKRALSQVAWKVIELPKAFGGLGIGNIFHRNLALLFKWIWKFFNDTSPLWRELIWHKYKYKQPLTIRDLDPPRQGGPWQKIVSAIIKSPTAKAIAINGVRSLVGDGALTLFWHDQWLGPKPLKAQFPRLYLLATNKMAPVASHCFWDGLAWAWSFSWARHHRARDLDEKEKLLELLDMVHLDPSNQDSLVWSYHKSGSFSTSSFTAEMAKANLPPHTDAIKGVWVGLVPHRVEIFVWMALLGRINTRCKLASIGIIPQSENICVLCNTSPEQHNHLLLHCPFSLSLWNWWLDLWRLKWVLPETLRGLFDQWLSPIKTPFFKKVWAATFFIISWSIWKERNSRIFENTSSPPSSLHDLILLRLGWWISGWDEAFPYSPTDIQRNPQCLVWGGKIPHPLQAPHPSSAIWTPPDHGSLKWNVDASYNPLNHRAAVGGVLRNHLGHFICVFSVPVPPMEINFAEVLAIHRALSISHSDITLQSSLLVIESDSANAVSWCNAKQGGPWNLGFQLNFIRSAGSRGLKIEIIHKGRSSNQVADALAKQGLSRRDNFIAWL</sequence>
<evidence type="ECO:0000259" key="1">
    <source>
        <dbReference type="PROSITE" id="PS50878"/>
    </source>
</evidence>
<dbReference type="SUPFAM" id="SSF53098">
    <property type="entry name" value="Ribonuclease H-like"/>
    <property type="match status" value="1"/>
</dbReference>
<name>F4NCM4_BETVV</name>
<organism evidence="2">
    <name type="scientific">Beta vulgaris subsp. vulgaris</name>
    <name type="common">Beet</name>
    <dbReference type="NCBI Taxonomy" id="3555"/>
    <lineage>
        <taxon>Eukaryota</taxon>
        <taxon>Viridiplantae</taxon>
        <taxon>Streptophyta</taxon>
        <taxon>Embryophyta</taxon>
        <taxon>Tracheophyta</taxon>
        <taxon>Spermatophyta</taxon>
        <taxon>Magnoliopsida</taxon>
        <taxon>eudicotyledons</taxon>
        <taxon>Gunneridae</taxon>
        <taxon>Pentapetalae</taxon>
        <taxon>Caryophyllales</taxon>
        <taxon>Chenopodiaceae</taxon>
        <taxon>Betoideae</taxon>
        <taxon>Beta</taxon>
    </lineage>
</organism>
<dbReference type="SUPFAM" id="SSF56672">
    <property type="entry name" value="DNA/RNA polymerases"/>
    <property type="match status" value="1"/>
</dbReference>
<accession>F4NCM4</accession>
<proteinExistence type="predicted"/>
<dbReference type="PANTHER" id="PTHR33116">
    <property type="entry name" value="REVERSE TRANSCRIPTASE ZINC-BINDING DOMAIN-CONTAINING PROTEIN-RELATED-RELATED"/>
    <property type="match status" value="1"/>
</dbReference>
<dbReference type="InterPro" id="IPR026960">
    <property type="entry name" value="RVT-Znf"/>
</dbReference>
<protein>
    <recommendedName>
        <fullName evidence="1">Reverse transcriptase domain-containing protein</fullName>
    </recommendedName>
</protein>
<dbReference type="PANTHER" id="PTHR33116:SF78">
    <property type="entry name" value="OS12G0587133 PROTEIN"/>
    <property type="match status" value="1"/>
</dbReference>
<dbReference type="SUPFAM" id="SSF56219">
    <property type="entry name" value="DNase I-like"/>
    <property type="match status" value="1"/>
</dbReference>
<dbReference type="CDD" id="cd06222">
    <property type="entry name" value="RNase_H_like"/>
    <property type="match status" value="1"/>
</dbReference>
<dbReference type="GO" id="GO:0004523">
    <property type="term" value="F:RNA-DNA hybrid ribonuclease activity"/>
    <property type="evidence" value="ECO:0007669"/>
    <property type="project" value="InterPro"/>
</dbReference>
<dbReference type="Pfam" id="PF00078">
    <property type="entry name" value="RVT_1"/>
    <property type="match status" value="1"/>
</dbReference>
<dbReference type="InterPro" id="IPR002156">
    <property type="entry name" value="RNaseH_domain"/>
</dbReference>
<dbReference type="InterPro" id="IPR036397">
    <property type="entry name" value="RNaseH_sf"/>
</dbReference>
<dbReference type="EMBL" id="FR852885">
    <property type="protein sequence ID" value="CCA66235.1"/>
    <property type="molecule type" value="Genomic_DNA"/>
</dbReference>
<dbReference type="InterPro" id="IPR005135">
    <property type="entry name" value="Endo/exonuclease/phosphatase"/>
</dbReference>
<dbReference type="PROSITE" id="PS50878">
    <property type="entry name" value="RT_POL"/>
    <property type="match status" value="1"/>
</dbReference>
<dbReference type="Gene3D" id="3.30.420.10">
    <property type="entry name" value="Ribonuclease H-like superfamily/Ribonuclease H"/>
    <property type="match status" value="1"/>
</dbReference>
<evidence type="ECO:0000313" key="2">
    <source>
        <dbReference type="EMBL" id="CCA66235.1"/>
    </source>
</evidence>
<reference evidence="2" key="1">
    <citation type="journal article" date="2014" name="Plant J.">
        <title>Profiling of extensively diversified plant LINEs reveals distinct plant-specific subclades.</title>
        <authorList>
            <person name="Heitkam T."/>
            <person name="Holtgrawe D."/>
            <person name="Dohm J.C."/>
            <person name="Minoche A.E."/>
            <person name="Himmelbauer H."/>
            <person name="Weisshaar B."/>
            <person name="Schmidt T."/>
        </authorList>
    </citation>
    <scope>NUCLEOTIDE SEQUENCE</scope>
</reference>
<dbReference type="Pfam" id="PF13456">
    <property type="entry name" value="RVT_3"/>
    <property type="match status" value="1"/>
</dbReference>
<dbReference type="Gene3D" id="3.60.10.10">
    <property type="entry name" value="Endonuclease/exonuclease/phosphatase"/>
    <property type="match status" value="1"/>
</dbReference>
<dbReference type="InterPro" id="IPR000477">
    <property type="entry name" value="RT_dom"/>
</dbReference>